<dbReference type="InterPro" id="IPR006054">
    <property type="entry name" value="DnaQ"/>
</dbReference>
<evidence type="ECO:0000256" key="9">
    <source>
        <dbReference type="ARBA" id="ARBA00022801"/>
    </source>
</evidence>
<evidence type="ECO:0000256" key="12">
    <source>
        <dbReference type="ARBA" id="ARBA00022932"/>
    </source>
</evidence>
<comment type="cofactor">
    <cofactor evidence="19">
        <name>Mg(2+)</name>
        <dbReference type="ChEBI" id="CHEBI:18420"/>
    </cofactor>
    <cofactor evidence="19">
        <name>Mn(2+)</name>
        <dbReference type="ChEBI" id="CHEBI:29035"/>
    </cofactor>
    <text evidence="19">Binds 2 divalent metal cations. Magnesium or manganese.</text>
</comment>
<keyword evidence="10 20" id="KW-0269">Exonuclease</keyword>
<dbReference type="InterPro" id="IPR006309">
    <property type="entry name" value="DnaQ_proteo"/>
</dbReference>
<evidence type="ECO:0000256" key="7">
    <source>
        <dbReference type="ARBA" id="ARBA00022722"/>
    </source>
</evidence>
<evidence type="ECO:0000259" key="21">
    <source>
        <dbReference type="SMART" id="SM00479"/>
    </source>
</evidence>
<keyword evidence="6 20" id="KW-0235">DNA replication</keyword>
<dbReference type="GO" id="GO:0003677">
    <property type="term" value="F:DNA binding"/>
    <property type="evidence" value="ECO:0007669"/>
    <property type="project" value="InterPro"/>
</dbReference>
<evidence type="ECO:0000256" key="1">
    <source>
        <dbReference type="ARBA" id="ARBA00001936"/>
    </source>
</evidence>
<dbReference type="Pfam" id="PF00929">
    <property type="entry name" value="RNase_T"/>
    <property type="match status" value="1"/>
</dbReference>
<evidence type="ECO:0000256" key="11">
    <source>
        <dbReference type="ARBA" id="ARBA00022842"/>
    </source>
</evidence>
<dbReference type="AlphaFoldDB" id="A0A8I1G7K7"/>
<proteinExistence type="predicted"/>
<evidence type="ECO:0000256" key="18">
    <source>
        <dbReference type="PIRSR" id="PIRSR606309-2"/>
    </source>
</evidence>
<dbReference type="SMART" id="SM00479">
    <property type="entry name" value="EXOIII"/>
    <property type="match status" value="1"/>
</dbReference>
<feature type="binding site" evidence="19">
    <location>
        <position position="7"/>
    </location>
    <ligand>
        <name>a divalent metal cation</name>
        <dbReference type="ChEBI" id="CHEBI:60240"/>
        <label>1</label>
        <note>catalytic</note>
    </ligand>
</feature>
<evidence type="ECO:0000256" key="4">
    <source>
        <dbReference type="ARBA" id="ARBA00022679"/>
    </source>
</evidence>
<dbReference type="PANTHER" id="PTHR30231:SF41">
    <property type="entry name" value="DNA POLYMERASE III SUBUNIT EPSILON"/>
    <property type="match status" value="1"/>
</dbReference>
<feature type="domain" description="Exonuclease" evidence="21">
    <location>
        <begin position="2"/>
        <end position="173"/>
    </location>
</feature>
<comment type="caution">
    <text evidence="22">The sequence shown here is derived from an EMBL/GenBank/DDBJ whole genome shotgun (WGS) entry which is preliminary data.</text>
</comment>
<dbReference type="EMBL" id="JAEMUK010000002">
    <property type="protein sequence ID" value="MBJ7542057.1"/>
    <property type="molecule type" value="Genomic_DNA"/>
</dbReference>
<dbReference type="EC" id="2.7.7.7" evidence="2 20"/>
<evidence type="ECO:0000256" key="17">
    <source>
        <dbReference type="PIRSR" id="PIRSR606309-1"/>
    </source>
</evidence>
<sequence>MRELVLDTETTGLDPKDGHRIIELACVELHNYIPTGVFWHWYFNPERSVPREATAIHGLTDGFLADKPLFGAIAPDIVKVLEGARLIIHNASFDVGFLNFEFQKLGYPPPISMERVTDTLALARRKHPGSPNNLDALCRRYGIDNSTRTKHGALLDSELLADVYLRLIGAEQAGLDLGARSAEVTVAGQAAAVQVRLKPLPSRLTAEEAAAHAAFVASLGDKAIWKRYGDALPAEPVQTAA</sequence>
<comment type="cofactor">
    <cofactor evidence="1 20">
        <name>Mn(2+)</name>
        <dbReference type="ChEBI" id="CHEBI:29035"/>
    </cofactor>
</comment>
<keyword evidence="9 20" id="KW-0378">Hydrolase</keyword>
<dbReference type="SUPFAM" id="SSF53098">
    <property type="entry name" value="Ribonuclease H-like"/>
    <property type="match status" value="1"/>
</dbReference>
<comment type="catalytic activity">
    <reaction evidence="16 20">
        <text>DNA(n) + a 2'-deoxyribonucleoside 5'-triphosphate = DNA(n+1) + diphosphate</text>
        <dbReference type="Rhea" id="RHEA:22508"/>
        <dbReference type="Rhea" id="RHEA-COMP:17339"/>
        <dbReference type="Rhea" id="RHEA-COMP:17340"/>
        <dbReference type="ChEBI" id="CHEBI:33019"/>
        <dbReference type="ChEBI" id="CHEBI:61560"/>
        <dbReference type="ChEBI" id="CHEBI:173112"/>
        <dbReference type="EC" id="2.7.7.7"/>
    </reaction>
</comment>
<evidence type="ECO:0000256" key="5">
    <source>
        <dbReference type="ARBA" id="ARBA00022695"/>
    </source>
</evidence>
<dbReference type="PANTHER" id="PTHR30231">
    <property type="entry name" value="DNA POLYMERASE III SUBUNIT EPSILON"/>
    <property type="match status" value="1"/>
</dbReference>
<keyword evidence="13 19" id="KW-0464">Manganese</keyword>
<evidence type="ECO:0000256" key="10">
    <source>
        <dbReference type="ARBA" id="ARBA00022839"/>
    </source>
</evidence>
<evidence type="ECO:0000256" key="3">
    <source>
        <dbReference type="ARBA" id="ARBA00020352"/>
    </source>
</evidence>
<dbReference type="GO" id="GO:0005829">
    <property type="term" value="C:cytosol"/>
    <property type="evidence" value="ECO:0007669"/>
    <property type="project" value="TreeGrafter"/>
</dbReference>
<dbReference type="GO" id="GO:0045004">
    <property type="term" value="P:DNA replication proofreading"/>
    <property type="evidence" value="ECO:0007669"/>
    <property type="project" value="TreeGrafter"/>
</dbReference>
<evidence type="ECO:0000256" key="15">
    <source>
        <dbReference type="ARBA" id="ARBA00026073"/>
    </source>
</evidence>
<evidence type="ECO:0000256" key="19">
    <source>
        <dbReference type="PIRSR" id="PIRSR606309-3"/>
    </source>
</evidence>
<comment type="subunit">
    <text evidence="15 20">DNA polymerase III contains a core (composed of alpha, epsilon and theta chains) that associates with a tau subunit. This core dimerizes to form the POLIII' complex. PolIII' associates with the gamma complex (composed of gamma, delta, delta', psi and chi chains) and with the beta chain to form the complete DNA polymerase III complex.</text>
</comment>
<keyword evidence="12 20" id="KW-0239">DNA-directed DNA polymerase</keyword>
<evidence type="ECO:0000256" key="8">
    <source>
        <dbReference type="ARBA" id="ARBA00022723"/>
    </source>
</evidence>
<organism evidence="22 23">
    <name type="scientific">Rhodomicrobium udaipurense</name>
    <dbReference type="NCBI Taxonomy" id="1202716"/>
    <lineage>
        <taxon>Bacteria</taxon>
        <taxon>Pseudomonadati</taxon>
        <taxon>Pseudomonadota</taxon>
        <taxon>Alphaproteobacteria</taxon>
        <taxon>Hyphomicrobiales</taxon>
        <taxon>Hyphomicrobiaceae</taxon>
        <taxon>Rhodomicrobium</taxon>
    </lineage>
</organism>
<dbReference type="GO" id="GO:0008408">
    <property type="term" value="F:3'-5' exonuclease activity"/>
    <property type="evidence" value="ECO:0007669"/>
    <property type="project" value="TreeGrafter"/>
</dbReference>
<keyword evidence="8 19" id="KW-0479">Metal-binding</keyword>
<feature type="binding site" evidence="19">
    <location>
        <position position="156"/>
    </location>
    <ligand>
        <name>a divalent metal cation</name>
        <dbReference type="ChEBI" id="CHEBI:60240"/>
        <label>1</label>
        <note>catalytic</note>
    </ligand>
</feature>
<feature type="binding site" evidence="18">
    <location>
        <position position="57"/>
    </location>
    <ligand>
        <name>substrate</name>
    </ligand>
</feature>
<dbReference type="InterPro" id="IPR012337">
    <property type="entry name" value="RNaseH-like_sf"/>
</dbReference>
<dbReference type="Gene3D" id="3.30.420.10">
    <property type="entry name" value="Ribonuclease H-like superfamily/Ribonuclease H"/>
    <property type="match status" value="1"/>
</dbReference>
<evidence type="ECO:0000256" key="6">
    <source>
        <dbReference type="ARBA" id="ARBA00022705"/>
    </source>
</evidence>
<keyword evidence="4 20" id="KW-0808">Transferase</keyword>
<feature type="binding site" evidence="18">
    <location>
        <position position="9"/>
    </location>
    <ligand>
        <name>substrate</name>
    </ligand>
</feature>
<dbReference type="NCBIfam" id="NF004316">
    <property type="entry name" value="PRK05711.1"/>
    <property type="match status" value="1"/>
</dbReference>
<dbReference type="InterPro" id="IPR013520">
    <property type="entry name" value="Ribonucl_H"/>
</dbReference>
<protein>
    <recommendedName>
        <fullName evidence="3 20">DNA polymerase III subunit epsilon</fullName>
        <ecNumber evidence="2 20">2.7.7.7</ecNumber>
    </recommendedName>
</protein>
<evidence type="ECO:0000256" key="16">
    <source>
        <dbReference type="ARBA" id="ARBA00049244"/>
    </source>
</evidence>
<feature type="binding site" evidence="18">
    <location>
        <position position="156"/>
    </location>
    <ligand>
        <name>substrate</name>
    </ligand>
</feature>
<comment type="function">
    <text evidence="14 20">DNA polymerase III is a complex, multichain enzyme responsible for most of the replicative synthesis in bacteria. The epsilon subunit contain the editing function and is a proofreading 3'-5' exonuclease.</text>
</comment>
<dbReference type="NCBIfam" id="TIGR01406">
    <property type="entry name" value="dnaQ_proteo"/>
    <property type="match status" value="1"/>
</dbReference>
<dbReference type="InterPro" id="IPR036397">
    <property type="entry name" value="RNaseH_sf"/>
</dbReference>
<accession>A0A8I1G7K7</accession>
<dbReference type="CDD" id="cd06131">
    <property type="entry name" value="DNA_pol_III_epsilon_Ecoli_like"/>
    <property type="match status" value="1"/>
</dbReference>
<evidence type="ECO:0000256" key="2">
    <source>
        <dbReference type="ARBA" id="ARBA00012417"/>
    </source>
</evidence>
<dbReference type="GO" id="GO:0046872">
    <property type="term" value="F:metal ion binding"/>
    <property type="evidence" value="ECO:0007669"/>
    <property type="project" value="UniProtKB-KW"/>
</dbReference>
<evidence type="ECO:0000256" key="20">
    <source>
        <dbReference type="RuleBase" id="RU364087"/>
    </source>
</evidence>
<evidence type="ECO:0000313" key="22">
    <source>
        <dbReference type="EMBL" id="MBJ7542057.1"/>
    </source>
</evidence>
<dbReference type="Proteomes" id="UP000623250">
    <property type="component" value="Unassembled WGS sequence"/>
</dbReference>
<feature type="binding site" evidence="18">
    <location>
        <position position="52"/>
    </location>
    <ligand>
        <name>substrate</name>
    </ligand>
</feature>
<evidence type="ECO:0000256" key="13">
    <source>
        <dbReference type="ARBA" id="ARBA00023211"/>
    </source>
</evidence>
<keyword evidence="11 19" id="KW-0460">Magnesium</keyword>
<dbReference type="NCBIfam" id="TIGR00573">
    <property type="entry name" value="dnaq"/>
    <property type="match status" value="1"/>
</dbReference>
<evidence type="ECO:0000313" key="23">
    <source>
        <dbReference type="Proteomes" id="UP000623250"/>
    </source>
</evidence>
<dbReference type="FunFam" id="3.30.420.10:FF:000012">
    <property type="entry name" value="DNA polymerase III subunit epsilon"/>
    <property type="match status" value="1"/>
</dbReference>
<feature type="active site" description="Proton acceptor" evidence="17">
    <location>
        <position position="151"/>
    </location>
</feature>
<feature type="binding site" evidence="19">
    <location>
        <position position="9"/>
    </location>
    <ligand>
        <name>a divalent metal cation</name>
        <dbReference type="ChEBI" id="CHEBI:60240"/>
        <label>1</label>
        <note>catalytic</note>
    </ligand>
</feature>
<feature type="binding site" evidence="18">
    <location>
        <position position="7"/>
    </location>
    <ligand>
        <name>substrate</name>
    </ligand>
</feature>
<name>A0A8I1G7K7_9HYPH</name>
<dbReference type="RefSeq" id="WP_037241960.1">
    <property type="nucleotide sequence ID" value="NZ_JAEMUK010000002.1"/>
</dbReference>
<reference evidence="22 23" key="1">
    <citation type="submission" date="2020-12" db="EMBL/GenBank/DDBJ databases">
        <title>Revised draft genomes of Rhodomicrobium vannielii ATCC 17100 and Rhodomicrobium udaipurense JA643.</title>
        <authorList>
            <person name="Conners E.M."/>
            <person name="Davenport E.J."/>
            <person name="Bose A."/>
        </authorList>
    </citation>
    <scope>NUCLEOTIDE SEQUENCE [LARGE SCALE GENOMIC DNA]</scope>
    <source>
        <strain evidence="22 23">JA643</strain>
    </source>
</reference>
<dbReference type="GO" id="GO:0003887">
    <property type="term" value="F:DNA-directed DNA polymerase activity"/>
    <property type="evidence" value="ECO:0007669"/>
    <property type="project" value="UniProtKB-KW"/>
</dbReference>
<keyword evidence="23" id="KW-1185">Reference proteome</keyword>
<gene>
    <name evidence="20 22" type="primary">dnaQ</name>
    <name evidence="22" type="ORF">JDN41_00615</name>
</gene>
<keyword evidence="5 20" id="KW-0548">Nucleotidyltransferase</keyword>
<evidence type="ECO:0000256" key="14">
    <source>
        <dbReference type="ARBA" id="ARBA00025483"/>
    </source>
</evidence>
<keyword evidence="7 20" id="KW-0540">Nuclease</keyword>